<reference evidence="2 3" key="1">
    <citation type="submission" date="2018-02" db="EMBL/GenBank/DDBJ databases">
        <title>Draft Genome of Achromobacter spanius stain 6.</title>
        <authorList>
            <person name="Gunasekera T.S."/>
            <person name="Radwan O."/>
            <person name="Ruiz O.N."/>
        </authorList>
    </citation>
    <scope>NUCLEOTIDE SEQUENCE [LARGE SCALE GENOMIC DNA]</scope>
    <source>
        <strain evidence="2 3">6</strain>
    </source>
</reference>
<evidence type="ECO:0000313" key="3">
    <source>
        <dbReference type="Proteomes" id="UP000239990"/>
    </source>
</evidence>
<dbReference type="AlphaFoldDB" id="A0A2S5GI72"/>
<evidence type="ECO:0000313" key="2">
    <source>
        <dbReference type="EMBL" id="PPA72563.1"/>
    </source>
</evidence>
<organism evidence="2 3">
    <name type="scientific">Achromobacter spanius</name>
    <dbReference type="NCBI Taxonomy" id="217203"/>
    <lineage>
        <taxon>Bacteria</taxon>
        <taxon>Pseudomonadati</taxon>
        <taxon>Pseudomonadota</taxon>
        <taxon>Betaproteobacteria</taxon>
        <taxon>Burkholderiales</taxon>
        <taxon>Alcaligenaceae</taxon>
        <taxon>Achromobacter</taxon>
    </lineage>
</organism>
<dbReference type="OrthoDB" id="5497289at2"/>
<comment type="caution">
    <text evidence="2">The sequence shown here is derived from an EMBL/GenBank/DDBJ whole genome shotgun (WGS) entry which is preliminary data.</text>
</comment>
<gene>
    <name evidence="2" type="ORF">C4E15_30005</name>
</gene>
<feature type="domain" description="Abortive infection protein-like C-terminal" evidence="1">
    <location>
        <begin position="161"/>
        <end position="236"/>
    </location>
</feature>
<protein>
    <submittedName>
        <fullName evidence="2">Abortive phage resistance protein</fullName>
    </submittedName>
</protein>
<dbReference type="InterPro" id="IPR026001">
    <property type="entry name" value="Abi-like_C"/>
</dbReference>
<dbReference type="Pfam" id="PF14355">
    <property type="entry name" value="Abi_C"/>
    <property type="match status" value="1"/>
</dbReference>
<sequence length="249" mass="27715">MDSRLEDVESLKNMLVARATGETPKDADYMRLRMAVLSDPVLKGLAPRFVRTCRSLGEFWQYIKKQHDKYDGRRTIIWDAFQPLFEHLEAAGRAPSDAVVSAAVEVFDAEHVQLTWAKALERRASDPDGAITLARTLLESLCKHILEECGVQYGDAPDLNKLYRLTAEQLRLSPGQHTETVFRQILGGCSSVVEGLGSIRNRHSDAHGSGKNYNPPKARHAELAVNLAGSMASFLLATWDERQEAITKA</sequence>
<proteinExistence type="predicted"/>
<dbReference type="Proteomes" id="UP000239990">
    <property type="component" value="Unassembled WGS sequence"/>
</dbReference>
<accession>A0A2S5GI72</accession>
<name>A0A2S5GI72_9BURK</name>
<dbReference type="EMBL" id="PREU01000026">
    <property type="protein sequence ID" value="PPA72563.1"/>
    <property type="molecule type" value="Genomic_DNA"/>
</dbReference>
<evidence type="ECO:0000259" key="1">
    <source>
        <dbReference type="Pfam" id="PF14355"/>
    </source>
</evidence>